<keyword evidence="3" id="KW-1185">Reference proteome</keyword>
<protein>
    <submittedName>
        <fullName evidence="2">Uncharacterized protein</fullName>
    </submittedName>
</protein>
<evidence type="ECO:0000256" key="1">
    <source>
        <dbReference type="SAM" id="Phobius"/>
    </source>
</evidence>
<gene>
    <name evidence="2" type="ORF">FRX31_005549</name>
</gene>
<dbReference type="AlphaFoldDB" id="A0A7J6X590"/>
<dbReference type="EMBL" id="JABWDY010004854">
    <property type="protein sequence ID" value="KAF5204864.1"/>
    <property type="molecule type" value="Genomic_DNA"/>
</dbReference>
<accession>A0A7J6X590</accession>
<name>A0A7J6X590_THATH</name>
<organism evidence="2 3">
    <name type="scientific">Thalictrum thalictroides</name>
    <name type="common">Rue-anemone</name>
    <name type="synonym">Anemone thalictroides</name>
    <dbReference type="NCBI Taxonomy" id="46969"/>
    <lineage>
        <taxon>Eukaryota</taxon>
        <taxon>Viridiplantae</taxon>
        <taxon>Streptophyta</taxon>
        <taxon>Embryophyta</taxon>
        <taxon>Tracheophyta</taxon>
        <taxon>Spermatophyta</taxon>
        <taxon>Magnoliopsida</taxon>
        <taxon>Ranunculales</taxon>
        <taxon>Ranunculaceae</taxon>
        <taxon>Thalictroideae</taxon>
        <taxon>Thalictrum</taxon>
    </lineage>
</organism>
<feature type="transmembrane region" description="Helical" evidence="1">
    <location>
        <begin position="57"/>
        <end position="81"/>
    </location>
</feature>
<dbReference type="Proteomes" id="UP000554482">
    <property type="component" value="Unassembled WGS sequence"/>
</dbReference>
<comment type="caution">
    <text evidence="2">The sequence shown here is derived from an EMBL/GenBank/DDBJ whole genome shotgun (WGS) entry which is preliminary data.</text>
</comment>
<keyword evidence="1" id="KW-0472">Membrane</keyword>
<reference evidence="2 3" key="1">
    <citation type="submission" date="2020-06" db="EMBL/GenBank/DDBJ databases">
        <title>Transcriptomic and genomic resources for Thalictrum thalictroides and T. hernandezii: Facilitating candidate gene discovery in an emerging model plant lineage.</title>
        <authorList>
            <person name="Arias T."/>
            <person name="Riano-Pachon D.M."/>
            <person name="Di Stilio V.S."/>
        </authorList>
    </citation>
    <scope>NUCLEOTIDE SEQUENCE [LARGE SCALE GENOMIC DNA]</scope>
    <source>
        <strain evidence="3">cv. WT478/WT964</strain>
        <tissue evidence="2">Leaves</tissue>
    </source>
</reference>
<proteinExistence type="predicted"/>
<sequence length="91" mass="10342">MNRRNLISSRDPRWISSNLVYVAMHTFTGTLVKHTHGLMASRLAVNWSGQMLTSYQVAFYVFIPALVYANMGTTLTLHGLVTLRKRLWSGD</sequence>
<keyword evidence="1" id="KW-1133">Transmembrane helix</keyword>
<keyword evidence="1" id="KW-0812">Transmembrane</keyword>
<evidence type="ECO:0000313" key="2">
    <source>
        <dbReference type="EMBL" id="KAF5204864.1"/>
    </source>
</evidence>
<evidence type="ECO:0000313" key="3">
    <source>
        <dbReference type="Proteomes" id="UP000554482"/>
    </source>
</evidence>